<evidence type="ECO:0000313" key="2">
    <source>
        <dbReference type="EMBL" id="TWB01809.1"/>
    </source>
</evidence>
<dbReference type="InterPro" id="IPR046284">
    <property type="entry name" value="DUF6321"/>
</dbReference>
<dbReference type="AlphaFoldDB" id="A0A560DXF7"/>
<evidence type="ECO:0000259" key="1">
    <source>
        <dbReference type="Pfam" id="PF19846"/>
    </source>
</evidence>
<sequence>MRRKGSWAVRFYGRAKLPPLVDAKGRPTRHALSAHAWGEPVPKTVAAARRIAAKGERLLARYHRIKARA</sequence>
<proteinExistence type="predicted"/>
<dbReference type="STRING" id="1803665.GCA_001641335_00052"/>
<accession>A0A560DXF7</accession>
<evidence type="ECO:0000313" key="3">
    <source>
        <dbReference type="Proteomes" id="UP000319949"/>
    </source>
</evidence>
<organism evidence="2 3">
    <name type="scientific">Bradyrhizobium stylosanthis</name>
    <dbReference type="NCBI Taxonomy" id="1803665"/>
    <lineage>
        <taxon>Bacteria</taxon>
        <taxon>Pseudomonadati</taxon>
        <taxon>Pseudomonadota</taxon>
        <taxon>Alphaproteobacteria</taxon>
        <taxon>Hyphomicrobiales</taxon>
        <taxon>Nitrobacteraceae</taxon>
        <taxon>Bradyrhizobium</taxon>
    </lineage>
</organism>
<keyword evidence="3" id="KW-1185">Reference proteome</keyword>
<name>A0A560DXF7_9BRAD</name>
<reference evidence="2 3" key="1">
    <citation type="submission" date="2019-06" db="EMBL/GenBank/DDBJ databases">
        <title>Genomic Encyclopedia of Type Strains, Phase IV (KMG-V): Genome sequencing to study the core and pangenomes of soil and plant-associated prokaryotes.</title>
        <authorList>
            <person name="Whitman W."/>
        </authorList>
    </citation>
    <scope>NUCLEOTIDE SEQUENCE [LARGE SCALE GENOMIC DNA]</scope>
    <source>
        <strain evidence="2 3">BR 510</strain>
    </source>
</reference>
<gene>
    <name evidence="2" type="ORF">FBZ96_103590</name>
</gene>
<protein>
    <recommendedName>
        <fullName evidence="1">DUF6321 domain-containing protein</fullName>
    </recommendedName>
</protein>
<feature type="domain" description="DUF6321" evidence="1">
    <location>
        <begin position="1"/>
        <end position="37"/>
    </location>
</feature>
<dbReference type="EMBL" id="VITK01000003">
    <property type="protein sequence ID" value="TWB01809.1"/>
    <property type="molecule type" value="Genomic_DNA"/>
</dbReference>
<dbReference type="Proteomes" id="UP000319949">
    <property type="component" value="Unassembled WGS sequence"/>
</dbReference>
<dbReference type="Pfam" id="PF19846">
    <property type="entry name" value="DUF6321"/>
    <property type="match status" value="1"/>
</dbReference>
<comment type="caution">
    <text evidence="2">The sequence shown here is derived from an EMBL/GenBank/DDBJ whole genome shotgun (WGS) entry which is preliminary data.</text>
</comment>